<evidence type="ECO:0000256" key="2">
    <source>
        <dbReference type="ARBA" id="ARBA00008467"/>
    </source>
</evidence>
<dbReference type="InterPro" id="IPR018201">
    <property type="entry name" value="Ketoacyl_synth_AS"/>
</dbReference>
<dbReference type="SUPFAM" id="SSF53901">
    <property type="entry name" value="Thiolase-like"/>
    <property type="match status" value="2"/>
</dbReference>
<dbReference type="RefSeq" id="WP_147851283.1">
    <property type="nucleotide sequence ID" value="NZ_VDUZ01000054.1"/>
</dbReference>
<sequence length="418" mass="43584">MLDIAITGTGIVSALGLDVEAFHSRLMAGETAIRPAPWMPADGRKAWWAAVTGFVPRDWMDAQVEAGTDLFAQFALAATQQAVLQAGLTRLDVERTGVLHGTSIGGARAVMKAQHLLDTQGPDAIPRKTQIQIWPNMAAAQIAMRYGLHGPNLTVTTACASSLDAIGTAARLIAGGQADVVIAGATEGGLSLAGGDADGDFVPAMFHTSTLYGMDAPSDDPRRAMLPFDAKRNGIVVGEGSAIVVLERGDHARTRGAPILGYVRGYGSLADAFHPSSPEPTGKWEARAMQLALQDAGIDAGAVDALIAHATGTPKGDTAEIRAINQVHGGRRRERLPVASIKGHIGHSGASSGGMAIITGLLGMREGRFVHTANTDEPDPEAAFDIVIQAPRAIAYRTLQVNAFGFGGQNASLIVTRD</sequence>
<organism evidence="6 7">
    <name type="scientific">Vineibacter terrae</name>
    <dbReference type="NCBI Taxonomy" id="2586908"/>
    <lineage>
        <taxon>Bacteria</taxon>
        <taxon>Pseudomonadati</taxon>
        <taxon>Pseudomonadota</taxon>
        <taxon>Alphaproteobacteria</taxon>
        <taxon>Hyphomicrobiales</taxon>
        <taxon>Vineibacter</taxon>
    </lineage>
</organism>
<dbReference type="SMART" id="SM00825">
    <property type="entry name" value="PKS_KS"/>
    <property type="match status" value="1"/>
</dbReference>
<evidence type="ECO:0000256" key="1">
    <source>
        <dbReference type="ARBA" id="ARBA00005194"/>
    </source>
</evidence>
<dbReference type="EMBL" id="VDUZ01000054">
    <property type="protein sequence ID" value="TXL70718.1"/>
    <property type="molecule type" value="Genomic_DNA"/>
</dbReference>
<dbReference type="Pfam" id="PF00109">
    <property type="entry name" value="ketoacyl-synt"/>
    <property type="match status" value="1"/>
</dbReference>
<dbReference type="GO" id="GO:0006633">
    <property type="term" value="P:fatty acid biosynthetic process"/>
    <property type="evidence" value="ECO:0007669"/>
    <property type="project" value="InterPro"/>
</dbReference>
<feature type="domain" description="Ketosynthase family 3 (KS3)" evidence="5">
    <location>
        <begin position="1"/>
        <end position="417"/>
    </location>
</feature>
<evidence type="ECO:0000256" key="3">
    <source>
        <dbReference type="ARBA" id="ARBA00022679"/>
    </source>
</evidence>
<dbReference type="OrthoDB" id="9808669at2"/>
<keyword evidence="3 4" id="KW-0808">Transferase</keyword>
<accession>A0A5C8PBI1</accession>
<dbReference type="CDD" id="cd00834">
    <property type="entry name" value="KAS_I_II"/>
    <property type="match status" value="1"/>
</dbReference>
<dbReference type="Pfam" id="PF02801">
    <property type="entry name" value="Ketoacyl-synt_C"/>
    <property type="match status" value="1"/>
</dbReference>
<dbReference type="PROSITE" id="PS52004">
    <property type="entry name" value="KS3_2"/>
    <property type="match status" value="1"/>
</dbReference>
<reference evidence="6 7" key="1">
    <citation type="submission" date="2019-06" db="EMBL/GenBank/DDBJ databases">
        <title>New taxonomy in bacterial strain CC-CFT640, isolated from vineyard.</title>
        <authorList>
            <person name="Lin S.-Y."/>
            <person name="Tsai C.-F."/>
            <person name="Young C.-C."/>
        </authorList>
    </citation>
    <scope>NUCLEOTIDE SEQUENCE [LARGE SCALE GENOMIC DNA]</scope>
    <source>
        <strain evidence="6 7">CC-CFT640</strain>
    </source>
</reference>
<dbReference type="InterPro" id="IPR014030">
    <property type="entry name" value="Ketoacyl_synth_N"/>
</dbReference>
<protein>
    <submittedName>
        <fullName evidence="6">Beta-ketoacyl-[acyl-carrier-protein] synthase family protein</fullName>
    </submittedName>
</protein>
<evidence type="ECO:0000313" key="7">
    <source>
        <dbReference type="Proteomes" id="UP000321638"/>
    </source>
</evidence>
<evidence type="ECO:0000313" key="6">
    <source>
        <dbReference type="EMBL" id="TXL70718.1"/>
    </source>
</evidence>
<dbReference type="InterPro" id="IPR016039">
    <property type="entry name" value="Thiolase-like"/>
</dbReference>
<dbReference type="GO" id="GO:0004315">
    <property type="term" value="F:3-oxoacyl-[acyl-carrier-protein] synthase activity"/>
    <property type="evidence" value="ECO:0007669"/>
    <property type="project" value="InterPro"/>
</dbReference>
<dbReference type="PROSITE" id="PS00606">
    <property type="entry name" value="KS3_1"/>
    <property type="match status" value="1"/>
</dbReference>
<evidence type="ECO:0000256" key="4">
    <source>
        <dbReference type="RuleBase" id="RU003694"/>
    </source>
</evidence>
<dbReference type="Proteomes" id="UP000321638">
    <property type="component" value="Unassembled WGS sequence"/>
</dbReference>
<name>A0A5C8PBI1_9HYPH</name>
<evidence type="ECO:0000259" key="5">
    <source>
        <dbReference type="PROSITE" id="PS52004"/>
    </source>
</evidence>
<dbReference type="InterPro" id="IPR000794">
    <property type="entry name" value="Beta-ketoacyl_synthase"/>
</dbReference>
<dbReference type="Gene3D" id="3.40.47.10">
    <property type="match status" value="2"/>
</dbReference>
<comment type="pathway">
    <text evidence="1">Lipid metabolism; fatty acid biosynthesis.</text>
</comment>
<comment type="similarity">
    <text evidence="2 4">Belongs to the thiolase-like superfamily. Beta-ketoacyl-ACP synthases family.</text>
</comment>
<dbReference type="InterPro" id="IPR014031">
    <property type="entry name" value="Ketoacyl_synth_C"/>
</dbReference>
<dbReference type="AlphaFoldDB" id="A0A5C8PBI1"/>
<dbReference type="InterPro" id="IPR020841">
    <property type="entry name" value="PKS_Beta-ketoAc_synthase_dom"/>
</dbReference>
<proteinExistence type="inferred from homology"/>
<dbReference type="PANTHER" id="PTHR11712:SF336">
    <property type="entry name" value="3-OXOACYL-[ACYL-CARRIER-PROTEIN] SYNTHASE, MITOCHONDRIAL"/>
    <property type="match status" value="1"/>
</dbReference>
<dbReference type="PANTHER" id="PTHR11712">
    <property type="entry name" value="POLYKETIDE SYNTHASE-RELATED"/>
    <property type="match status" value="1"/>
</dbReference>
<keyword evidence="7" id="KW-1185">Reference proteome</keyword>
<dbReference type="GO" id="GO:0005829">
    <property type="term" value="C:cytosol"/>
    <property type="evidence" value="ECO:0007669"/>
    <property type="project" value="TreeGrafter"/>
</dbReference>
<gene>
    <name evidence="6" type="ORF">FHP25_33070</name>
</gene>
<comment type="caution">
    <text evidence="6">The sequence shown here is derived from an EMBL/GenBank/DDBJ whole genome shotgun (WGS) entry which is preliminary data.</text>
</comment>